<dbReference type="GO" id="GO:0018279">
    <property type="term" value="P:protein N-linked glycosylation via asparagine"/>
    <property type="evidence" value="ECO:0007669"/>
    <property type="project" value="InterPro"/>
</dbReference>
<dbReference type="GO" id="GO:0016740">
    <property type="term" value="F:transferase activity"/>
    <property type="evidence" value="ECO:0007669"/>
    <property type="project" value="UniProtKB-KW"/>
</dbReference>
<keyword evidence="1" id="KW-0812">Transmembrane</keyword>
<keyword evidence="3" id="KW-0808">Transferase</keyword>
<dbReference type="InterPro" id="IPR055459">
    <property type="entry name" value="OST48_MD"/>
</dbReference>
<dbReference type="EMBL" id="GGEC01019132">
    <property type="protein sequence ID" value="MBW99615.1"/>
    <property type="molecule type" value="Transcribed_RNA"/>
</dbReference>
<organism evidence="3">
    <name type="scientific">Rhizophora mucronata</name>
    <name type="common">Asiatic mangrove</name>
    <dbReference type="NCBI Taxonomy" id="61149"/>
    <lineage>
        <taxon>Eukaryota</taxon>
        <taxon>Viridiplantae</taxon>
        <taxon>Streptophyta</taxon>
        <taxon>Embryophyta</taxon>
        <taxon>Tracheophyta</taxon>
        <taxon>Spermatophyta</taxon>
        <taxon>Magnoliopsida</taxon>
        <taxon>eudicotyledons</taxon>
        <taxon>Gunneridae</taxon>
        <taxon>Pentapetalae</taxon>
        <taxon>rosids</taxon>
        <taxon>fabids</taxon>
        <taxon>Malpighiales</taxon>
        <taxon>Rhizophoraceae</taxon>
        <taxon>Rhizophora</taxon>
    </lineage>
</organism>
<keyword evidence="1" id="KW-0472">Membrane</keyword>
<evidence type="ECO:0000256" key="1">
    <source>
        <dbReference type="SAM" id="Phobius"/>
    </source>
</evidence>
<feature type="transmembrane region" description="Helical" evidence="1">
    <location>
        <begin position="66"/>
        <end position="86"/>
    </location>
</feature>
<name>A0A2P2K1M0_RHIMU</name>
<dbReference type="PANTHER" id="PTHR10830">
    <property type="entry name" value="DOLICHYL-DIPHOSPHOOLIGOSACCHARIDE--PROTEIN GLYCOSYLTRANSFERASE 48 KDA SUBUNIT"/>
    <property type="match status" value="1"/>
</dbReference>
<reference evidence="3" key="1">
    <citation type="submission" date="2018-02" db="EMBL/GenBank/DDBJ databases">
        <title>Rhizophora mucronata_Transcriptome.</title>
        <authorList>
            <person name="Meera S.P."/>
            <person name="Sreeshan A."/>
            <person name="Augustine A."/>
        </authorList>
    </citation>
    <scope>NUCLEOTIDE SEQUENCE</scope>
    <source>
        <tissue evidence="3">Leaf</tissue>
    </source>
</reference>
<dbReference type="PANTHER" id="PTHR10830:SF0">
    <property type="entry name" value="DOLICHYL-DIPHOSPHOOLIGOSACCHARIDE--PROTEIN GLYCOSYLTRANSFERASE 48 KDA SUBUNIT"/>
    <property type="match status" value="1"/>
</dbReference>
<evidence type="ECO:0000313" key="3">
    <source>
        <dbReference type="EMBL" id="MBW99615.1"/>
    </source>
</evidence>
<sequence length="88" mass="10497">MIYVQMNQYHPRGIYFIYITCLQQAEFVVFLSCTKCFWVLISGLQIPVRPYRHNEYERFIPAAYPYYGAAFSTMAGFFIFTVVHLYNK</sequence>
<dbReference type="Pfam" id="PF23358">
    <property type="entry name" value="OST48_MD"/>
    <property type="match status" value="1"/>
</dbReference>
<protein>
    <submittedName>
        <fullName evidence="3">Dolichyl-diphosphooligosaccharideprotein glycosyltransferase 48 kDa subunit</fullName>
    </submittedName>
</protein>
<keyword evidence="1" id="KW-1133">Transmembrane helix</keyword>
<dbReference type="GO" id="GO:0008250">
    <property type="term" value="C:oligosaccharyltransferase complex"/>
    <property type="evidence" value="ECO:0007669"/>
    <property type="project" value="TreeGrafter"/>
</dbReference>
<dbReference type="UniPathway" id="UPA00378"/>
<dbReference type="AlphaFoldDB" id="A0A2P2K1M0"/>
<proteinExistence type="predicted"/>
<accession>A0A2P2K1M0</accession>
<feature type="domain" description="OST48 middle" evidence="2">
    <location>
        <begin position="41"/>
        <end position="87"/>
    </location>
</feature>
<evidence type="ECO:0000259" key="2">
    <source>
        <dbReference type="Pfam" id="PF23358"/>
    </source>
</evidence>
<feature type="transmembrane region" description="Helical" evidence="1">
    <location>
        <begin position="27"/>
        <end position="46"/>
    </location>
</feature>
<dbReference type="InterPro" id="IPR005013">
    <property type="entry name" value="DDOST_48_kDa_subunit"/>
</dbReference>